<name>A0A2K2DMG1_BRADI</name>
<dbReference type="InParanoid" id="A0A2K2DMG1"/>
<accession>A0A2K2DMG1</accession>
<dbReference type="EnsemblPlants" id="PNT75453">
    <property type="protein sequence ID" value="PNT75453"/>
    <property type="gene ID" value="BRADI_1g32881v3"/>
</dbReference>
<protein>
    <submittedName>
        <fullName evidence="2 3">Uncharacterized protein</fullName>
    </submittedName>
</protein>
<gene>
    <name evidence="2" type="ORF">BRADI_1g32881v3</name>
</gene>
<evidence type="ECO:0000313" key="2">
    <source>
        <dbReference type="EMBL" id="PNT75453.1"/>
    </source>
</evidence>
<evidence type="ECO:0000313" key="3">
    <source>
        <dbReference type="EnsemblPlants" id="PNT75453"/>
    </source>
</evidence>
<dbReference type="STRING" id="15368.A0A2K2DMG1"/>
<dbReference type="Gramene" id="PNT75453">
    <property type="protein sequence ID" value="PNT75453"/>
    <property type="gene ID" value="BRADI_1g32881v3"/>
</dbReference>
<reference evidence="2 3" key="1">
    <citation type="journal article" date="2010" name="Nature">
        <title>Genome sequencing and analysis of the model grass Brachypodium distachyon.</title>
        <authorList>
            <consortium name="International Brachypodium Initiative"/>
        </authorList>
    </citation>
    <scope>NUCLEOTIDE SEQUENCE [LARGE SCALE GENOMIC DNA]</scope>
    <source>
        <strain evidence="2 3">Bd21</strain>
    </source>
</reference>
<organism evidence="2">
    <name type="scientific">Brachypodium distachyon</name>
    <name type="common">Purple false brome</name>
    <name type="synonym">Trachynia distachya</name>
    <dbReference type="NCBI Taxonomy" id="15368"/>
    <lineage>
        <taxon>Eukaryota</taxon>
        <taxon>Viridiplantae</taxon>
        <taxon>Streptophyta</taxon>
        <taxon>Embryophyta</taxon>
        <taxon>Tracheophyta</taxon>
        <taxon>Spermatophyta</taxon>
        <taxon>Magnoliopsida</taxon>
        <taxon>Liliopsida</taxon>
        <taxon>Poales</taxon>
        <taxon>Poaceae</taxon>
        <taxon>BOP clade</taxon>
        <taxon>Pooideae</taxon>
        <taxon>Stipodae</taxon>
        <taxon>Brachypodieae</taxon>
        <taxon>Brachypodium</taxon>
    </lineage>
</organism>
<feature type="compositionally biased region" description="Basic residues" evidence="1">
    <location>
        <begin position="46"/>
        <end position="59"/>
    </location>
</feature>
<dbReference type="AlphaFoldDB" id="A0A2K2DMG1"/>
<feature type="compositionally biased region" description="Pro residues" evidence="1">
    <location>
        <begin position="62"/>
        <end position="79"/>
    </location>
</feature>
<reference evidence="2" key="2">
    <citation type="submission" date="2017-06" db="EMBL/GenBank/DDBJ databases">
        <title>WGS assembly of Brachypodium distachyon.</title>
        <authorList>
            <consortium name="The International Brachypodium Initiative"/>
            <person name="Lucas S."/>
            <person name="Harmon-Smith M."/>
            <person name="Lail K."/>
            <person name="Tice H."/>
            <person name="Grimwood J."/>
            <person name="Bruce D."/>
            <person name="Barry K."/>
            <person name="Shu S."/>
            <person name="Lindquist E."/>
            <person name="Wang M."/>
            <person name="Pitluck S."/>
            <person name="Vogel J.P."/>
            <person name="Garvin D.F."/>
            <person name="Mockler T.C."/>
            <person name="Schmutz J."/>
            <person name="Rokhsar D."/>
            <person name="Bevan M.W."/>
        </authorList>
    </citation>
    <scope>NUCLEOTIDE SEQUENCE</scope>
    <source>
        <strain evidence="2">Bd21</strain>
    </source>
</reference>
<sequence>MPDFSQRPLMQWISEAPQLENEEESHFSPGDLEGQPGHRLQPRSPPRFRSRPPPPRRRAPTPSLPPTPPPFSPSSPLSPPATACCSPSASVRRPAAPRRPTSSDDAAPPKMVPDATDHPTTRRSAPHRPPRRWIHNPRARPPPDPRPKPRAALDPPPPSTPAARSASVDLDFSVAGSREAILASVASRFNSVICLGINLYIGSVCISTAGFTDCCGVQNTLIYIFALICDLVNR</sequence>
<feature type="compositionally biased region" description="Low complexity" evidence="1">
    <location>
        <begin position="80"/>
        <end position="100"/>
    </location>
</feature>
<dbReference type="Proteomes" id="UP000008810">
    <property type="component" value="Chromosome 1"/>
</dbReference>
<evidence type="ECO:0000256" key="1">
    <source>
        <dbReference type="SAM" id="MobiDB-lite"/>
    </source>
</evidence>
<dbReference type="EMBL" id="CM000880">
    <property type="protein sequence ID" value="PNT75453.1"/>
    <property type="molecule type" value="Genomic_DNA"/>
</dbReference>
<proteinExistence type="predicted"/>
<feature type="region of interest" description="Disordered" evidence="1">
    <location>
        <begin position="1"/>
        <end position="165"/>
    </location>
</feature>
<evidence type="ECO:0000313" key="4">
    <source>
        <dbReference type="Proteomes" id="UP000008810"/>
    </source>
</evidence>
<keyword evidence="4" id="KW-1185">Reference proteome</keyword>
<feature type="compositionally biased region" description="Basic residues" evidence="1">
    <location>
        <begin position="124"/>
        <end position="138"/>
    </location>
</feature>
<reference evidence="3" key="3">
    <citation type="submission" date="2018-08" db="UniProtKB">
        <authorList>
            <consortium name="EnsemblPlants"/>
        </authorList>
    </citation>
    <scope>IDENTIFICATION</scope>
    <source>
        <strain evidence="3">cv. Bd21</strain>
    </source>
</reference>